<dbReference type="Gene3D" id="1.10.101.10">
    <property type="entry name" value="PGBD-like superfamily/PGBD"/>
    <property type="match status" value="1"/>
</dbReference>
<sequence length="425" mass="46572">MVTALRELATSIPNPSLISANNSMQLKDNALKAALPNGLSTDLVRGSKNTAVVAVQYALGRLGYLKGKADGSFGGMTQAAVEDFQQAQGLPVTGKVNNTTLAALDKAVSGLDLRPPAVKAADPLAYLSDFRRLGLPEIVIRSSSENFNWSSSEIRQAYGQFVGNYWQVMKRNNVEGDCKNLALFFMDQFRKQLAEDRMIKLPHPVLKGAPEKRWIVATVEKTQGMFSRVDRLLQSGIRMNRPGYEVIKAVQQLDPQHSLLYGVSVHYPEISANQVAKSCTRIYNWNPAMDNRGDSSKPEIPINQLSAGNMIFIDHTGNGSFDHTVTVVKVDKDTAGRTKRLILAVGSYDDVRDASSATSVEGVGLAIVNTYSEEVTVDFDTNGRVTKSVVTYASEPSYMVDSRYSARTTLMEQKPNGKLIVGRWA</sequence>
<accession>A0AA95KGV4</accession>
<dbReference type="AlphaFoldDB" id="A0AA95KGV4"/>
<dbReference type="InterPro" id="IPR036366">
    <property type="entry name" value="PGBDSf"/>
</dbReference>
<dbReference type="InterPro" id="IPR002477">
    <property type="entry name" value="Peptidoglycan-bd-like"/>
</dbReference>
<reference evidence="2" key="1">
    <citation type="journal article" date="2023" name="Int. J. Mol. Sci.">
        <title>Metagenomics Revealed a New Genus 'Candidatus Thiocaldithrix dubininis' gen. nov., sp. nov. and a New Species 'Candidatus Thiothrix putei' sp. nov. in the Family Thiotrichaceae, Some Members of Which Have Traits of Both Na+- and H+-Motive Energetics.</title>
        <authorList>
            <person name="Ravin N.V."/>
            <person name="Muntyan M.S."/>
            <person name="Smolyakov D.D."/>
            <person name="Rudenko T.S."/>
            <person name="Beletsky A.V."/>
            <person name="Mardanov A.V."/>
            <person name="Grabovich M.Y."/>
        </authorList>
    </citation>
    <scope>NUCLEOTIDE SEQUENCE</scope>
    <source>
        <strain evidence="2">GKL-01</strain>
    </source>
</reference>
<name>A0AA95KGV4_9GAMM</name>
<feature type="domain" description="Peptidoglycan binding-like" evidence="1">
    <location>
        <begin position="50"/>
        <end position="104"/>
    </location>
</feature>
<proteinExistence type="predicted"/>
<evidence type="ECO:0000313" key="2">
    <source>
        <dbReference type="EMBL" id="WGZ92011.1"/>
    </source>
</evidence>
<dbReference type="KEGG" id="tdu:QJT80_05905"/>
<dbReference type="Pfam" id="PF01471">
    <property type="entry name" value="PG_binding_1"/>
    <property type="match status" value="1"/>
</dbReference>
<protein>
    <submittedName>
        <fullName evidence="2">Peptidoglycan-binding domain-containing protein</fullName>
    </submittedName>
</protein>
<dbReference type="EMBL" id="CP124755">
    <property type="protein sequence ID" value="WGZ92011.1"/>
    <property type="molecule type" value="Genomic_DNA"/>
</dbReference>
<dbReference type="SUPFAM" id="SSF47090">
    <property type="entry name" value="PGBD-like"/>
    <property type="match status" value="1"/>
</dbReference>
<dbReference type="Proteomes" id="UP001300672">
    <property type="component" value="Chromosome"/>
</dbReference>
<dbReference type="InterPro" id="IPR036365">
    <property type="entry name" value="PGBD-like_sf"/>
</dbReference>
<organism evidence="2">
    <name type="scientific">Candidatus Thiocaldithrix dubininis</name>
    <dbReference type="NCBI Taxonomy" id="3080823"/>
    <lineage>
        <taxon>Bacteria</taxon>
        <taxon>Pseudomonadati</taxon>
        <taxon>Pseudomonadota</taxon>
        <taxon>Gammaproteobacteria</taxon>
        <taxon>Thiotrichales</taxon>
        <taxon>Thiotrichaceae</taxon>
        <taxon>Candidatus Thiocaldithrix</taxon>
    </lineage>
</organism>
<evidence type="ECO:0000259" key="1">
    <source>
        <dbReference type="Pfam" id="PF01471"/>
    </source>
</evidence>
<gene>
    <name evidence="2" type="ORF">QJT80_05905</name>
</gene>
<reference evidence="2" key="2">
    <citation type="submission" date="2023-04" db="EMBL/GenBank/DDBJ databases">
        <authorList>
            <person name="Beletskiy A.V."/>
            <person name="Mardanov A.V."/>
            <person name="Ravin N.V."/>
        </authorList>
    </citation>
    <scope>NUCLEOTIDE SEQUENCE</scope>
    <source>
        <strain evidence="2">GKL-01</strain>
    </source>
</reference>